<dbReference type="KEGG" id="asem:NNL22_14700"/>
<accession>A0A9E8HH06</accession>
<keyword evidence="2" id="KW-1185">Reference proteome</keyword>
<evidence type="ECO:0000313" key="1">
    <source>
        <dbReference type="EMBL" id="UZW74259.1"/>
    </source>
</evidence>
<dbReference type="GO" id="GO:0016740">
    <property type="term" value="F:transferase activity"/>
    <property type="evidence" value="ECO:0007669"/>
    <property type="project" value="UniProtKB-KW"/>
</dbReference>
<dbReference type="Pfam" id="PF08843">
    <property type="entry name" value="AbiEii"/>
    <property type="match status" value="1"/>
</dbReference>
<organism evidence="1 2">
    <name type="scientific">Alkalimarinus sediminis</name>
    <dbReference type="NCBI Taxonomy" id="1632866"/>
    <lineage>
        <taxon>Bacteria</taxon>
        <taxon>Pseudomonadati</taxon>
        <taxon>Pseudomonadota</taxon>
        <taxon>Gammaproteobacteria</taxon>
        <taxon>Alteromonadales</taxon>
        <taxon>Alteromonadaceae</taxon>
        <taxon>Alkalimarinus</taxon>
    </lineage>
</organism>
<dbReference type="AlphaFoldDB" id="A0A9E8HH06"/>
<protein>
    <submittedName>
        <fullName evidence="1">Nucleotidyl transferase AbiEii/AbiGii toxin family protein</fullName>
    </submittedName>
</protein>
<name>A0A9E8HH06_9ALTE</name>
<dbReference type="Proteomes" id="UP001164472">
    <property type="component" value="Chromosome"/>
</dbReference>
<proteinExistence type="predicted"/>
<gene>
    <name evidence="1" type="ORF">NNL22_14700</name>
</gene>
<reference evidence="1" key="1">
    <citation type="submission" date="2022-07" db="EMBL/GenBank/DDBJ databases">
        <title>Alkalimarinus sp. nov., isolated from gut of a Alitta virens.</title>
        <authorList>
            <person name="Yang A.I."/>
            <person name="Shin N.-R."/>
        </authorList>
    </citation>
    <scope>NUCLEOTIDE SEQUENCE</scope>
    <source>
        <strain evidence="1">FA028</strain>
    </source>
</reference>
<evidence type="ECO:0000313" key="2">
    <source>
        <dbReference type="Proteomes" id="UP001164472"/>
    </source>
</evidence>
<sequence>MNNTSINISAQMYSDAVQVYTDVSEICDQLKIPYVVVGASARDIVLHFGHGAKIQRATTDIDFGIQVPNWNAFQLLKQALLSRDFKETRQQHNLVSAAGVPIDIVPFGQLKDDNANISWPPDGDRVINVLGFQEACVNAEIVRVQDNPPIDIPVATPEGMAVLKLIAWTDRSAEMRSKDAKDLLYLFTTYHHIPKVKDLIYDNEELMETYDWDIELASAQQLGKDARNIAQEQTCTTIEALLNGNHEKLMGAFVKGFGC</sequence>
<dbReference type="InterPro" id="IPR014942">
    <property type="entry name" value="AbiEii"/>
</dbReference>
<dbReference type="RefSeq" id="WP_251811140.1">
    <property type="nucleotide sequence ID" value="NZ_CP101527.1"/>
</dbReference>
<dbReference type="Gene3D" id="3.30.460.40">
    <property type="match status" value="1"/>
</dbReference>
<keyword evidence="1" id="KW-0808">Transferase</keyword>
<dbReference type="EMBL" id="CP101527">
    <property type="protein sequence ID" value="UZW74259.1"/>
    <property type="molecule type" value="Genomic_DNA"/>
</dbReference>